<dbReference type="PROSITE" id="PS51080">
    <property type="entry name" value="CTF_NFI_2"/>
    <property type="match status" value="1"/>
</dbReference>
<dbReference type="GO" id="GO:0005634">
    <property type="term" value="C:nucleus"/>
    <property type="evidence" value="ECO:0007669"/>
    <property type="project" value="UniProtKB-SubCell"/>
</dbReference>
<dbReference type="OrthoDB" id="10055441at2759"/>
<feature type="region of interest" description="Disordered" evidence="8">
    <location>
        <begin position="390"/>
        <end position="416"/>
    </location>
</feature>
<feature type="region of interest" description="Disordered" evidence="8">
    <location>
        <begin position="325"/>
        <end position="350"/>
    </location>
</feature>
<evidence type="ECO:0000313" key="11">
    <source>
        <dbReference type="Proteomes" id="UP000605970"/>
    </source>
</evidence>
<keyword evidence="5" id="KW-0010">Activator</keyword>
<dbReference type="GO" id="GO:0000978">
    <property type="term" value="F:RNA polymerase II cis-regulatory region sequence-specific DNA binding"/>
    <property type="evidence" value="ECO:0007669"/>
    <property type="project" value="TreeGrafter"/>
</dbReference>
<dbReference type="EMBL" id="JABEBT010000011">
    <property type="protein sequence ID" value="KAF7638521.1"/>
    <property type="molecule type" value="Genomic_DNA"/>
</dbReference>
<keyword evidence="4" id="KW-0238">DNA-binding</keyword>
<evidence type="ECO:0000256" key="6">
    <source>
        <dbReference type="ARBA" id="ARBA00023163"/>
    </source>
</evidence>
<evidence type="ECO:0000256" key="1">
    <source>
        <dbReference type="ARBA" id="ARBA00004123"/>
    </source>
</evidence>
<name>A0A8S9ZXV6_9BILA</name>
<feature type="compositionally biased region" description="Low complexity" evidence="8">
    <location>
        <begin position="455"/>
        <end position="470"/>
    </location>
</feature>
<feature type="region of interest" description="Disordered" evidence="8">
    <location>
        <begin position="454"/>
        <end position="475"/>
    </location>
</feature>
<dbReference type="SUPFAM" id="SSF56366">
    <property type="entry name" value="SMAD MH1 domain"/>
    <property type="match status" value="1"/>
</dbReference>
<accession>A0A8S9ZXV6</accession>
<evidence type="ECO:0000256" key="7">
    <source>
        <dbReference type="ARBA" id="ARBA00023242"/>
    </source>
</evidence>
<dbReference type="GO" id="GO:0045893">
    <property type="term" value="P:positive regulation of DNA-templated transcription"/>
    <property type="evidence" value="ECO:0007669"/>
    <property type="project" value="UniProtKB-ARBA"/>
</dbReference>
<dbReference type="PANTHER" id="PTHR11492">
    <property type="entry name" value="NUCLEAR FACTOR I"/>
    <property type="match status" value="1"/>
</dbReference>
<feature type="region of interest" description="Disordered" evidence="8">
    <location>
        <begin position="828"/>
        <end position="847"/>
    </location>
</feature>
<keyword evidence="3" id="KW-0805">Transcription regulation</keyword>
<evidence type="ECO:0000256" key="2">
    <source>
        <dbReference type="ARBA" id="ARBA00022705"/>
    </source>
</evidence>
<keyword evidence="11" id="KW-1185">Reference proteome</keyword>
<protein>
    <recommendedName>
        <fullName evidence="9">CTF/NF-I domain-containing protein</fullName>
    </recommendedName>
</protein>
<dbReference type="InterPro" id="IPR003619">
    <property type="entry name" value="MAD_homology1_Dwarfin-type"/>
</dbReference>
<dbReference type="GO" id="GO:0051239">
    <property type="term" value="P:regulation of multicellular organismal process"/>
    <property type="evidence" value="ECO:0007669"/>
    <property type="project" value="UniProtKB-ARBA"/>
</dbReference>
<dbReference type="Proteomes" id="UP000605970">
    <property type="component" value="Unassembled WGS sequence"/>
</dbReference>
<dbReference type="GO" id="GO:0006260">
    <property type="term" value="P:DNA replication"/>
    <property type="evidence" value="ECO:0007669"/>
    <property type="project" value="UniProtKB-KW"/>
</dbReference>
<feature type="compositionally biased region" description="Polar residues" evidence="8">
    <location>
        <begin position="1"/>
        <end position="11"/>
    </location>
</feature>
<evidence type="ECO:0000256" key="8">
    <source>
        <dbReference type="SAM" id="MobiDB-lite"/>
    </source>
</evidence>
<sequence length="902" mass="99842">MSSIKRQQRPQSIRHRDSATNNSGIWFENVNSRQQSINKANSLNNSPITVQQTSSVLGLQYSPRNIYHHEETTQSEEFHPFVEDLLPHVREFAFVWFNLQAAKRRHNKRCEQGMTLDEERQTKQMLMTERPEEKQKWAGRLLGKLRKDIQPQFRDIFVQSITNPRQQPALCVLSNPDQKGKMRRIDCLRQADKVWRLDLVMGIPLESTDGERLEKCPNCQQPGLCVNPYHISIAIRELDLWLANFIYTTDPNKPKPKREDDEDDDCEGIWGTGVFSAYELRKLHKREAGSSSHSGLIQLESPIVIDHQKSSAKLISSDLPKPTALVPISGNSNTDSLPHKRPQPRRYTIAGDSTVITRNQQTSTASVTSVPSVIEKNGDEIKTISMSILDQDDTFEEPSDKRARHGSRESAGSVNDQEIKQLTGASPIVMDEYSNNQGKSGAITYTILLEQKQRQQQISNSEHNNNHQQQPSLDNCTSKIISSGLEQKPFPSAGSAFSAPNLTNNSNRQQFIRKQEINSIPHQQAVIKVSYTKEFLPILDNQNNDTTLDIPQFKIQQQHRLVDQLVNSSLQPPSTFAPLISSRKRVLLTTSASPNLIEISAQQHNSSSSNTNTITTTLNNTNNISPSDTVLATAMTSVSANTRKNCSSSTSSLDTTLVSPIKEFISRPTEAASLITPRPVFPNIDMFSASTFLGNGYQSTLTSPIPFFTSPLTTPRGTPIPGTRLSCEDYGSLVQSVLSANSNNYIGNHLLNCFNENNRSPLLQAAAANLFMNSTLQRRSGSSGSGGVISRPSTNLSLSNSLDVQSASALGLAGPPISSLSTASFQDVGTCSNSKSQPTNLSPVVDSTTNLDPTVDEKFKKRSIVSIEKIQLYNRLPSLTVNSMANTSNILVMAFKTGNNSH</sequence>
<dbReference type="InterPro" id="IPR020604">
    <property type="entry name" value="CTF/NFI_DNA-bd-dom"/>
</dbReference>
<comment type="caution">
    <text evidence="10">The sequence shown here is derived from an EMBL/GenBank/DDBJ whole genome shotgun (WGS) entry which is preliminary data.</text>
</comment>
<dbReference type="GO" id="GO:0000981">
    <property type="term" value="F:DNA-binding transcription factor activity, RNA polymerase II-specific"/>
    <property type="evidence" value="ECO:0007669"/>
    <property type="project" value="TreeGrafter"/>
</dbReference>
<keyword evidence="2" id="KW-0235">DNA replication</keyword>
<feature type="domain" description="CTF/NF-I" evidence="9">
    <location>
        <begin position="67"/>
        <end position="257"/>
    </location>
</feature>
<evidence type="ECO:0000259" key="9">
    <source>
        <dbReference type="PROSITE" id="PS51080"/>
    </source>
</evidence>
<feature type="region of interest" description="Disordered" evidence="8">
    <location>
        <begin position="1"/>
        <end position="20"/>
    </location>
</feature>
<reference evidence="10" key="1">
    <citation type="journal article" date="2020" name="Ecol. Evol.">
        <title>Genome structure and content of the rice root-knot nematode (Meloidogyne graminicola).</title>
        <authorList>
            <person name="Phan N.T."/>
            <person name="Danchin E.G.J."/>
            <person name="Klopp C."/>
            <person name="Perfus-Barbeoch L."/>
            <person name="Kozlowski D.K."/>
            <person name="Koutsovoulos G.D."/>
            <person name="Lopez-Roques C."/>
            <person name="Bouchez O."/>
            <person name="Zahm M."/>
            <person name="Besnard G."/>
            <person name="Bellafiore S."/>
        </authorList>
    </citation>
    <scope>NUCLEOTIDE SEQUENCE</scope>
    <source>
        <strain evidence="10">VN-18</strain>
    </source>
</reference>
<organism evidence="10 11">
    <name type="scientific">Meloidogyne graminicola</name>
    <dbReference type="NCBI Taxonomy" id="189291"/>
    <lineage>
        <taxon>Eukaryota</taxon>
        <taxon>Metazoa</taxon>
        <taxon>Ecdysozoa</taxon>
        <taxon>Nematoda</taxon>
        <taxon>Chromadorea</taxon>
        <taxon>Rhabditida</taxon>
        <taxon>Tylenchina</taxon>
        <taxon>Tylenchomorpha</taxon>
        <taxon>Tylenchoidea</taxon>
        <taxon>Meloidogynidae</taxon>
        <taxon>Meloidogyninae</taxon>
        <taxon>Meloidogyne</taxon>
    </lineage>
</organism>
<keyword evidence="6" id="KW-0804">Transcription</keyword>
<dbReference type="Pfam" id="PF10524">
    <property type="entry name" value="NfI_DNAbd_pre-N"/>
    <property type="match status" value="1"/>
</dbReference>
<proteinExistence type="predicted"/>
<dbReference type="Pfam" id="PF03165">
    <property type="entry name" value="MH1"/>
    <property type="match status" value="1"/>
</dbReference>
<gene>
    <name evidence="10" type="ORF">Mgra_00001895</name>
</gene>
<dbReference type="SMART" id="SM00523">
    <property type="entry name" value="DWA"/>
    <property type="match status" value="1"/>
</dbReference>
<dbReference type="InterPro" id="IPR000647">
    <property type="entry name" value="CTF/NFI"/>
</dbReference>
<comment type="subcellular location">
    <subcellularLocation>
        <location evidence="1">Nucleus</location>
    </subcellularLocation>
</comment>
<evidence type="ECO:0000256" key="5">
    <source>
        <dbReference type="ARBA" id="ARBA00023159"/>
    </source>
</evidence>
<keyword evidence="7" id="KW-0539">Nucleus</keyword>
<evidence type="ECO:0000256" key="4">
    <source>
        <dbReference type="ARBA" id="ARBA00023125"/>
    </source>
</evidence>
<dbReference type="InterPro" id="IPR036578">
    <property type="entry name" value="SMAD_MH1_sf"/>
</dbReference>
<dbReference type="AlphaFoldDB" id="A0A8S9ZXV6"/>
<evidence type="ECO:0000256" key="3">
    <source>
        <dbReference type="ARBA" id="ARBA00023015"/>
    </source>
</evidence>
<dbReference type="PANTHER" id="PTHR11492:SF8">
    <property type="entry name" value="NUCLEAR FACTOR I, ISOFORM B"/>
    <property type="match status" value="1"/>
</dbReference>
<evidence type="ECO:0000313" key="10">
    <source>
        <dbReference type="EMBL" id="KAF7638521.1"/>
    </source>
</evidence>
<dbReference type="InterPro" id="IPR019548">
    <property type="entry name" value="CTF/NFI_DNA-bd_N"/>
</dbReference>